<evidence type="ECO:0000313" key="6">
    <source>
        <dbReference type="Proteomes" id="UP000535501"/>
    </source>
</evidence>
<dbReference type="Gene3D" id="3.40.50.300">
    <property type="entry name" value="P-loop containing nucleotide triphosphate hydrolases"/>
    <property type="match status" value="1"/>
</dbReference>
<dbReference type="InterPro" id="IPR032823">
    <property type="entry name" value="BCA_ABC_TP_C"/>
</dbReference>
<evidence type="ECO:0000256" key="1">
    <source>
        <dbReference type="ARBA" id="ARBA00022448"/>
    </source>
</evidence>
<dbReference type="PANTHER" id="PTHR45772">
    <property type="entry name" value="CONSERVED COMPONENT OF ABC TRANSPORTER FOR NATURAL AMINO ACIDS-RELATED"/>
    <property type="match status" value="1"/>
</dbReference>
<dbReference type="InterPro" id="IPR003593">
    <property type="entry name" value="AAA+_ATPase"/>
</dbReference>
<dbReference type="InterPro" id="IPR051120">
    <property type="entry name" value="ABC_AA/LPS_Transport"/>
</dbReference>
<dbReference type="AlphaFoldDB" id="A0A7X0DEH2"/>
<sequence>MLKLTNVSKSFGGLKAISDLTFEVRPNQFFGIIGANGAGKTTLLNLITGYTPPSEGRIEFEGMPIHGLPPYRVAHCGIGRTFQITQPFAEMSVLDNVMTGALFSRNGARRSLRQARAMCDEPLRLVGLADQAHQLAGVLTLGARKKLELARVLVTEPRLLLLDEVMGGLTPHEIDDLVETLRRVHAAGTTIVMIEHVLHAIMNLSDHVFVLNFGRELYRGTPDDVVNHPEVIAAYLGKPLTEQ</sequence>
<organism evidence="5 6">
    <name type="scientific">Pseudorhizobium flavum</name>
    <dbReference type="NCBI Taxonomy" id="1335061"/>
    <lineage>
        <taxon>Bacteria</taxon>
        <taxon>Pseudomonadati</taxon>
        <taxon>Pseudomonadota</taxon>
        <taxon>Alphaproteobacteria</taxon>
        <taxon>Hyphomicrobiales</taxon>
        <taxon>Rhizobiaceae</taxon>
        <taxon>Rhizobium/Agrobacterium group</taxon>
        <taxon>Pseudorhizobium</taxon>
    </lineage>
</organism>
<dbReference type="GO" id="GO:0016887">
    <property type="term" value="F:ATP hydrolysis activity"/>
    <property type="evidence" value="ECO:0007669"/>
    <property type="project" value="InterPro"/>
</dbReference>
<gene>
    <name evidence="5" type="ORF">HNQ75_003910</name>
</gene>
<comment type="caution">
    <text evidence="5">The sequence shown here is derived from an EMBL/GenBank/DDBJ whole genome shotgun (WGS) entry which is preliminary data.</text>
</comment>
<dbReference type="EMBL" id="JACHEJ010000015">
    <property type="protein sequence ID" value="MBB6181922.1"/>
    <property type="molecule type" value="Genomic_DNA"/>
</dbReference>
<dbReference type="Pfam" id="PF12399">
    <property type="entry name" value="BCA_ABC_TP_C"/>
    <property type="match status" value="1"/>
</dbReference>
<keyword evidence="3 5" id="KW-0067">ATP-binding</keyword>
<dbReference type="Proteomes" id="UP000535501">
    <property type="component" value="Unassembled WGS sequence"/>
</dbReference>
<keyword evidence="6" id="KW-1185">Reference proteome</keyword>
<dbReference type="RefSeq" id="WP_077548672.1">
    <property type="nucleotide sequence ID" value="NZ_JACHEJ010000015.1"/>
</dbReference>
<dbReference type="SMART" id="SM00382">
    <property type="entry name" value="AAA"/>
    <property type="match status" value="1"/>
</dbReference>
<dbReference type="CDD" id="cd03219">
    <property type="entry name" value="ABC_Mj1267_LivG_branched"/>
    <property type="match status" value="1"/>
</dbReference>
<protein>
    <submittedName>
        <fullName evidence="5">Branched-chain amino acid transport system ATP-binding protein</fullName>
    </submittedName>
</protein>
<reference evidence="5 6" key="1">
    <citation type="submission" date="2020-08" db="EMBL/GenBank/DDBJ databases">
        <title>Genomic Encyclopedia of Type Strains, Phase IV (KMG-IV): sequencing the most valuable type-strain genomes for metagenomic binning, comparative biology and taxonomic classification.</title>
        <authorList>
            <person name="Goeker M."/>
        </authorList>
    </citation>
    <scope>NUCLEOTIDE SEQUENCE [LARGE SCALE GENOMIC DNA]</scope>
    <source>
        <strain evidence="5 6">DSM 102134</strain>
    </source>
</reference>
<feature type="domain" description="ABC transporter" evidence="4">
    <location>
        <begin position="2"/>
        <end position="238"/>
    </location>
</feature>
<dbReference type="InterPro" id="IPR027417">
    <property type="entry name" value="P-loop_NTPase"/>
</dbReference>
<evidence type="ECO:0000313" key="5">
    <source>
        <dbReference type="EMBL" id="MBB6181922.1"/>
    </source>
</evidence>
<accession>A0A7X0DEH2</accession>
<keyword evidence="2" id="KW-0547">Nucleotide-binding</keyword>
<dbReference type="GO" id="GO:0005886">
    <property type="term" value="C:plasma membrane"/>
    <property type="evidence" value="ECO:0007669"/>
    <property type="project" value="TreeGrafter"/>
</dbReference>
<dbReference type="PROSITE" id="PS50893">
    <property type="entry name" value="ABC_TRANSPORTER_2"/>
    <property type="match status" value="1"/>
</dbReference>
<dbReference type="Pfam" id="PF00005">
    <property type="entry name" value="ABC_tran"/>
    <property type="match status" value="1"/>
</dbReference>
<keyword evidence="1" id="KW-0813">Transport</keyword>
<dbReference type="GO" id="GO:0005524">
    <property type="term" value="F:ATP binding"/>
    <property type="evidence" value="ECO:0007669"/>
    <property type="project" value="UniProtKB-KW"/>
</dbReference>
<name>A0A7X0DEH2_9HYPH</name>
<dbReference type="InterPro" id="IPR003439">
    <property type="entry name" value="ABC_transporter-like_ATP-bd"/>
</dbReference>
<evidence type="ECO:0000256" key="2">
    <source>
        <dbReference type="ARBA" id="ARBA00022741"/>
    </source>
</evidence>
<dbReference type="SUPFAM" id="SSF52540">
    <property type="entry name" value="P-loop containing nucleoside triphosphate hydrolases"/>
    <property type="match status" value="1"/>
</dbReference>
<evidence type="ECO:0000259" key="4">
    <source>
        <dbReference type="PROSITE" id="PS50893"/>
    </source>
</evidence>
<proteinExistence type="predicted"/>
<evidence type="ECO:0000256" key="3">
    <source>
        <dbReference type="ARBA" id="ARBA00022840"/>
    </source>
</evidence>